<dbReference type="GO" id="GO:0051287">
    <property type="term" value="F:NAD binding"/>
    <property type="evidence" value="ECO:0007669"/>
    <property type="project" value="UniProtKB-UniRule"/>
</dbReference>
<comment type="catalytic activity">
    <reaction evidence="10 12">
        <text>(S)-2,3,4,5-tetrahydrodipicolinate + NADP(+) + H2O = (2S,4S)-4-hydroxy-2,3,4,5-tetrahydrodipicolinate + NADPH + H(+)</text>
        <dbReference type="Rhea" id="RHEA:35331"/>
        <dbReference type="ChEBI" id="CHEBI:15377"/>
        <dbReference type="ChEBI" id="CHEBI:15378"/>
        <dbReference type="ChEBI" id="CHEBI:16845"/>
        <dbReference type="ChEBI" id="CHEBI:57783"/>
        <dbReference type="ChEBI" id="CHEBI:58349"/>
        <dbReference type="ChEBI" id="CHEBI:67139"/>
        <dbReference type="EC" id="1.17.1.8"/>
    </reaction>
</comment>
<evidence type="ECO:0000259" key="13">
    <source>
        <dbReference type="Pfam" id="PF01113"/>
    </source>
</evidence>
<comment type="caution">
    <text evidence="15">The sequence shown here is derived from an EMBL/GenBank/DDBJ whole genome shotgun (WGS) entry which is preliminary data.</text>
</comment>
<comment type="pathway">
    <text evidence="8 12">Amino-acid biosynthesis; L-lysine biosynthesis via DAP pathway; (S)-tetrahydrodipicolinate from L-aspartate: step 4/4.</text>
</comment>
<name>A0A9X4N0N6_9FLAO</name>
<dbReference type="GO" id="GO:0009089">
    <property type="term" value="P:lysine biosynthetic process via diaminopimelate"/>
    <property type="evidence" value="ECO:0007669"/>
    <property type="project" value="UniProtKB-UniRule"/>
</dbReference>
<feature type="domain" description="Dihydrodipicolinate reductase N-terminal" evidence="13">
    <location>
        <begin position="1"/>
        <end position="101"/>
    </location>
</feature>
<dbReference type="AlphaFoldDB" id="A0A9X4N0N6"/>
<keyword evidence="3 12" id="KW-0521">NADP</keyword>
<protein>
    <recommendedName>
        <fullName evidence="9 12">4-hydroxy-tetrahydrodipicolinate reductase</fullName>
        <shortName evidence="12">HTPA reductase</shortName>
        <ecNumber evidence="9 12">1.17.1.8</ecNumber>
    </recommendedName>
</protein>
<feature type="binding site" evidence="12">
    <location>
        <begin position="143"/>
        <end position="144"/>
    </location>
    <ligand>
        <name>(S)-2,3,4,5-tetrahydrodipicolinate</name>
        <dbReference type="ChEBI" id="CHEBI:16845"/>
    </ligand>
</feature>
<evidence type="ECO:0000256" key="2">
    <source>
        <dbReference type="ARBA" id="ARBA00022605"/>
    </source>
</evidence>
<dbReference type="NCBIfam" id="TIGR00036">
    <property type="entry name" value="dapB"/>
    <property type="match status" value="1"/>
</dbReference>
<accession>A0A9X4N0N6</accession>
<dbReference type="SUPFAM" id="SSF51735">
    <property type="entry name" value="NAD(P)-binding Rossmann-fold domains"/>
    <property type="match status" value="1"/>
</dbReference>
<comment type="similarity">
    <text evidence="1 12">Belongs to the DapB family.</text>
</comment>
<feature type="binding site" evidence="12">
    <location>
        <position position="134"/>
    </location>
    <ligand>
        <name>(S)-2,3,4,5-tetrahydrodipicolinate</name>
        <dbReference type="ChEBI" id="CHEBI:16845"/>
    </ligand>
</feature>
<evidence type="ECO:0000256" key="4">
    <source>
        <dbReference type="ARBA" id="ARBA00022915"/>
    </source>
</evidence>
<dbReference type="InterPro" id="IPR000846">
    <property type="entry name" value="DapB_N"/>
</dbReference>
<comment type="subcellular location">
    <subcellularLocation>
        <location evidence="12">Cytoplasm</location>
    </subcellularLocation>
</comment>
<dbReference type="Gene3D" id="3.30.360.10">
    <property type="entry name" value="Dihydrodipicolinate Reductase, domain 2"/>
    <property type="match status" value="1"/>
</dbReference>
<keyword evidence="6 12" id="KW-0520">NAD</keyword>
<keyword evidence="12" id="KW-0963">Cytoplasm</keyword>
<dbReference type="PIRSF" id="PIRSF000161">
    <property type="entry name" value="DHPR"/>
    <property type="match status" value="1"/>
</dbReference>
<gene>
    <name evidence="12 15" type="primary">dapB</name>
    <name evidence="15" type="ORF">NMK71_09360</name>
</gene>
<feature type="active site" description="Proton donor/acceptor" evidence="12">
    <location>
        <position position="133"/>
    </location>
</feature>
<evidence type="ECO:0000256" key="5">
    <source>
        <dbReference type="ARBA" id="ARBA00023002"/>
    </source>
</evidence>
<dbReference type="Proteomes" id="UP001152599">
    <property type="component" value="Unassembled WGS sequence"/>
</dbReference>
<dbReference type="EMBL" id="JANCMU010000005">
    <property type="protein sequence ID" value="MDG4946622.1"/>
    <property type="molecule type" value="Genomic_DNA"/>
</dbReference>
<evidence type="ECO:0000256" key="6">
    <source>
        <dbReference type="ARBA" id="ARBA00023027"/>
    </source>
</evidence>
<feature type="active site" description="Proton donor" evidence="12">
    <location>
        <position position="137"/>
    </location>
</feature>
<keyword evidence="4 12" id="KW-0220">Diaminopimelate biosynthesis</keyword>
<evidence type="ECO:0000256" key="8">
    <source>
        <dbReference type="ARBA" id="ARBA00037922"/>
    </source>
</evidence>
<dbReference type="EC" id="1.17.1.8" evidence="9 12"/>
<dbReference type="GO" id="GO:0016726">
    <property type="term" value="F:oxidoreductase activity, acting on CH or CH2 groups, NAD or NADP as acceptor"/>
    <property type="evidence" value="ECO:0007669"/>
    <property type="project" value="UniProtKB-UniRule"/>
</dbReference>
<keyword evidence="2 12" id="KW-0028">Amino-acid biosynthesis</keyword>
<evidence type="ECO:0000256" key="9">
    <source>
        <dbReference type="ARBA" id="ARBA00038983"/>
    </source>
</evidence>
<feature type="domain" description="Dihydrodipicolinate reductase C-terminal" evidence="14">
    <location>
        <begin position="104"/>
        <end position="233"/>
    </location>
</feature>
<dbReference type="RefSeq" id="WP_304416957.1">
    <property type="nucleotide sequence ID" value="NZ_JANAIE010000004.1"/>
</dbReference>
<comment type="caution">
    <text evidence="12">Was originally thought to be a dihydrodipicolinate reductase (DHDPR), catalyzing the conversion of dihydrodipicolinate to tetrahydrodipicolinate. However, it was shown in E.coli that the substrate of the enzymatic reaction is not dihydrodipicolinate (DHDP) but in fact (2S,4S)-4-hydroxy-2,3,4,5-tetrahydrodipicolinic acid (HTPA), the product released by the DapA-catalyzed reaction.</text>
</comment>
<keyword evidence="5 12" id="KW-0560">Oxidoreductase</keyword>
<dbReference type="InterPro" id="IPR036291">
    <property type="entry name" value="NAD(P)-bd_dom_sf"/>
</dbReference>
<evidence type="ECO:0000313" key="16">
    <source>
        <dbReference type="Proteomes" id="UP001152599"/>
    </source>
</evidence>
<dbReference type="Gene3D" id="3.40.50.720">
    <property type="entry name" value="NAD(P)-binding Rossmann-like Domain"/>
    <property type="match status" value="1"/>
</dbReference>
<comment type="caution">
    <text evidence="12">Lacks conserved residue(s) required for the propagation of feature annotation.</text>
</comment>
<dbReference type="InterPro" id="IPR023940">
    <property type="entry name" value="DHDPR_bac"/>
</dbReference>
<comment type="catalytic activity">
    <reaction evidence="11 12">
        <text>(S)-2,3,4,5-tetrahydrodipicolinate + NAD(+) + H2O = (2S,4S)-4-hydroxy-2,3,4,5-tetrahydrodipicolinate + NADH + H(+)</text>
        <dbReference type="Rhea" id="RHEA:35323"/>
        <dbReference type="ChEBI" id="CHEBI:15377"/>
        <dbReference type="ChEBI" id="CHEBI:15378"/>
        <dbReference type="ChEBI" id="CHEBI:16845"/>
        <dbReference type="ChEBI" id="CHEBI:57540"/>
        <dbReference type="ChEBI" id="CHEBI:57945"/>
        <dbReference type="ChEBI" id="CHEBI:67139"/>
        <dbReference type="EC" id="1.17.1.8"/>
    </reaction>
</comment>
<feature type="binding site" evidence="12">
    <location>
        <position position="32"/>
    </location>
    <ligand>
        <name>NAD(+)</name>
        <dbReference type="ChEBI" id="CHEBI:57540"/>
    </ligand>
</feature>
<feature type="binding site" evidence="12">
    <location>
        <begin position="73"/>
        <end position="75"/>
    </location>
    <ligand>
        <name>NAD(+)</name>
        <dbReference type="ChEBI" id="CHEBI:57540"/>
    </ligand>
</feature>
<evidence type="ECO:0000256" key="3">
    <source>
        <dbReference type="ARBA" id="ARBA00022857"/>
    </source>
</evidence>
<comment type="subunit">
    <text evidence="12">Homotetramer.</text>
</comment>
<dbReference type="GO" id="GO:0008839">
    <property type="term" value="F:4-hydroxy-tetrahydrodipicolinate reductase"/>
    <property type="evidence" value="ECO:0007669"/>
    <property type="project" value="UniProtKB-UniRule"/>
</dbReference>
<evidence type="ECO:0000256" key="10">
    <source>
        <dbReference type="ARBA" id="ARBA00049080"/>
    </source>
</evidence>
<evidence type="ECO:0000259" key="14">
    <source>
        <dbReference type="Pfam" id="PF05173"/>
    </source>
</evidence>
<dbReference type="PANTHER" id="PTHR20836">
    <property type="entry name" value="DIHYDRODIPICOLINATE REDUCTASE"/>
    <property type="match status" value="1"/>
</dbReference>
<proteinExistence type="inferred from homology"/>
<dbReference type="GO" id="GO:0005829">
    <property type="term" value="C:cytosol"/>
    <property type="evidence" value="ECO:0007669"/>
    <property type="project" value="TreeGrafter"/>
</dbReference>
<comment type="function">
    <text evidence="12">Catalyzes the conversion of 4-hydroxy-tetrahydrodipicolinate (HTPA) to tetrahydrodipicolinate.</text>
</comment>
<dbReference type="InterPro" id="IPR022663">
    <property type="entry name" value="DapB_C"/>
</dbReference>
<dbReference type="SUPFAM" id="SSF55347">
    <property type="entry name" value="Glyceraldehyde-3-phosphate dehydrogenase-like, C-terminal domain"/>
    <property type="match status" value="1"/>
</dbReference>
<evidence type="ECO:0000256" key="7">
    <source>
        <dbReference type="ARBA" id="ARBA00023154"/>
    </source>
</evidence>
<dbReference type="GO" id="GO:0019877">
    <property type="term" value="P:diaminopimelate biosynthetic process"/>
    <property type="evidence" value="ECO:0007669"/>
    <property type="project" value="UniProtKB-UniRule"/>
</dbReference>
<dbReference type="Pfam" id="PF01113">
    <property type="entry name" value="DapB_N"/>
    <property type="match status" value="1"/>
</dbReference>
<organism evidence="15 16">
    <name type="scientific">Profundicola chukchiensis</name>
    <dbReference type="NCBI Taxonomy" id="2961959"/>
    <lineage>
        <taxon>Bacteria</taxon>
        <taxon>Pseudomonadati</taxon>
        <taxon>Bacteroidota</taxon>
        <taxon>Flavobacteriia</taxon>
        <taxon>Flavobacteriales</taxon>
        <taxon>Weeksellaceae</taxon>
        <taxon>Profundicola</taxon>
    </lineage>
</organism>
<dbReference type="GO" id="GO:0050661">
    <property type="term" value="F:NADP binding"/>
    <property type="evidence" value="ECO:0007669"/>
    <property type="project" value="UniProtKB-UniRule"/>
</dbReference>
<keyword evidence="7 12" id="KW-0457">Lysine biosynthesis</keyword>
<feature type="binding site" evidence="12">
    <location>
        <begin position="98"/>
        <end position="101"/>
    </location>
    <ligand>
        <name>NAD(+)</name>
        <dbReference type="ChEBI" id="CHEBI:57540"/>
    </ligand>
</feature>
<dbReference type="PANTHER" id="PTHR20836:SF0">
    <property type="entry name" value="4-HYDROXY-TETRAHYDRODIPICOLINATE REDUCTASE 1, CHLOROPLASTIC-RELATED"/>
    <property type="match status" value="1"/>
</dbReference>
<evidence type="ECO:0000256" key="11">
    <source>
        <dbReference type="ARBA" id="ARBA00049396"/>
    </source>
</evidence>
<dbReference type="Pfam" id="PF05173">
    <property type="entry name" value="DapB_C"/>
    <property type="match status" value="1"/>
</dbReference>
<evidence type="ECO:0000256" key="12">
    <source>
        <dbReference type="HAMAP-Rule" id="MF_00102"/>
    </source>
</evidence>
<evidence type="ECO:0000313" key="15">
    <source>
        <dbReference type="EMBL" id="MDG4946622.1"/>
    </source>
</evidence>
<keyword evidence="16" id="KW-1185">Reference proteome</keyword>
<evidence type="ECO:0000256" key="1">
    <source>
        <dbReference type="ARBA" id="ARBA00006642"/>
    </source>
</evidence>
<dbReference type="HAMAP" id="MF_00102">
    <property type="entry name" value="DapB"/>
    <property type="match status" value="1"/>
</dbReference>
<sequence>MRIALIGYGKMGKTIEGLAEKAGHSIVLKTNEEPTHSMLIDARPDVAIEFTKPEAAYKNINILLRSNIPTVCGTTGWTDKLPEIQDKIDRYNSSFLYASNFSLGVNLFFAIAQQTARMMKDHKLYDVSIEETHHTEKLDAPSGTAITLAEKIMLESSYEFWELNGDKKDKTIPIHAFRIDDVPGKHVIKYESYHDAIELKHTAFSREGFALGALKAAEFIHDKKGVFTMKDVLGM</sequence>
<reference evidence="15" key="1">
    <citation type="submission" date="2022-07" db="EMBL/GenBank/DDBJ databases">
        <title>Description and genome-wide analysis of Profundicola chukchiensis gen. nov., sp. nov., marine bacteria isolated from bottom sediments of the Chukchi Sea.</title>
        <authorList>
            <person name="Romanenko L."/>
            <person name="Otstavnykh N."/>
            <person name="Kurilenko V."/>
            <person name="Eremeev V."/>
            <person name="Velansky P."/>
            <person name="Mikhailov V."/>
            <person name="Isaeva M."/>
        </authorList>
    </citation>
    <scope>NUCLEOTIDE SEQUENCE</scope>
    <source>
        <strain evidence="15">KMM 9713</strain>
    </source>
</reference>